<name>A0A4D8QEX9_AZOBR</name>
<evidence type="ECO:0000313" key="2">
    <source>
        <dbReference type="Proteomes" id="UP000298596"/>
    </source>
</evidence>
<gene>
    <name evidence="1" type="ORF">D3867_36905</name>
</gene>
<dbReference type="AlphaFoldDB" id="A0A4D8QEX9"/>
<evidence type="ECO:0000313" key="1">
    <source>
        <dbReference type="EMBL" id="QCO07466.1"/>
    </source>
</evidence>
<dbReference type="EMBL" id="CP032337">
    <property type="protein sequence ID" value="QCO07466.1"/>
    <property type="molecule type" value="Genomic_DNA"/>
</dbReference>
<accession>A0A4D8QEX9</accession>
<organism evidence="1 2">
    <name type="scientific">Azospirillum brasilense</name>
    <dbReference type="NCBI Taxonomy" id="192"/>
    <lineage>
        <taxon>Bacteria</taxon>
        <taxon>Pseudomonadati</taxon>
        <taxon>Pseudomonadota</taxon>
        <taxon>Alphaproteobacteria</taxon>
        <taxon>Rhodospirillales</taxon>
        <taxon>Azospirillaceae</taxon>
        <taxon>Azospirillum</taxon>
    </lineage>
</organism>
<geneLocation type="plasmid" evidence="1 2">
    <name>p7</name>
</geneLocation>
<protein>
    <submittedName>
        <fullName evidence="1">Uncharacterized protein</fullName>
    </submittedName>
</protein>
<sequence>MQTWLDWAVNALYQDGAETFRAVANMPKAKPYLMDRHQAMLDLLSAAQHTGGAAIADFVLLSTLQSLDYLGKHLQDGAGDIVANALQARNPEAVSLTLDQMLHASADMLAASPQRARGYDYTLSHFYLAMMPFLARASRSGIEVARSRVPAGDNYWDTAALRIDAGLVADLRDARAPKAPEVEDALSSRSWYLDLPPRSLMIGDGLQARALFITPAPAVKRQLLVMAIITKPGANRIETLMGWSLTDPEPSVTMNIPVPEFDVDTAVGQLSDFVRLVVAYRSVADKAQVVDVAMAPAKALLTDRNWRTRTKKASLFSVHDLRPPQDRFGRSGARQAGETTWRLGWRSTVNGFFRMQPHGPQGSLRRLQWIEGYERGPKDAPTRTEIETLR</sequence>
<proteinExistence type="predicted"/>
<dbReference type="Proteomes" id="UP000298596">
    <property type="component" value="Plasmid p7"/>
</dbReference>
<keyword evidence="1" id="KW-0614">Plasmid</keyword>
<reference evidence="1 2" key="1">
    <citation type="submission" date="2018-09" db="EMBL/GenBank/DDBJ databases">
        <title>Whole genome based analysis of evolution and adaptive divergence in Indian and Brazilian strains of Azospirillum brasilense.</title>
        <authorList>
            <person name="Singh C."/>
            <person name="Tripathi A.K."/>
        </authorList>
    </citation>
    <scope>NUCLEOTIDE SEQUENCE [LARGE SCALE GENOMIC DNA]</scope>
    <source>
        <strain evidence="1 2">MTCC4036</strain>
        <plasmid evidence="1 2">p7</plasmid>
    </source>
</reference>